<evidence type="ECO:0000313" key="2">
    <source>
        <dbReference type="Proteomes" id="UP000295176"/>
    </source>
</evidence>
<dbReference type="EMBL" id="SNXX01000037">
    <property type="protein sequence ID" value="TDP87858.1"/>
    <property type="molecule type" value="Genomic_DNA"/>
</dbReference>
<reference evidence="1 2" key="1">
    <citation type="submission" date="2019-03" db="EMBL/GenBank/DDBJ databases">
        <title>Subsurface microbial communities from deep shales in Ohio and West Virginia, USA.</title>
        <authorList>
            <person name="Wrighton K."/>
        </authorList>
    </citation>
    <scope>NUCLEOTIDE SEQUENCE [LARGE SCALE GENOMIC DNA]</scope>
    <source>
        <strain evidence="1 2">MSL 7</strain>
    </source>
</reference>
<dbReference type="Proteomes" id="UP000295176">
    <property type="component" value="Unassembled WGS sequence"/>
</dbReference>
<comment type="caution">
    <text evidence="1">The sequence shown here is derived from an EMBL/GenBank/DDBJ whole genome shotgun (WGS) entry which is preliminary data.</text>
</comment>
<dbReference type="Pfam" id="PF04343">
    <property type="entry name" value="DUF488"/>
    <property type="match status" value="1"/>
</dbReference>
<proteinExistence type="predicted"/>
<dbReference type="AlphaFoldDB" id="A0A4V3CWV7"/>
<dbReference type="InterPro" id="IPR007438">
    <property type="entry name" value="DUF488"/>
</dbReference>
<dbReference type="RefSeq" id="WP_133531189.1">
    <property type="nucleotide sequence ID" value="NZ_SNXX01000037.1"/>
</dbReference>
<gene>
    <name evidence="1" type="ORF">C7957_13715</name>
</gene>
<accession>A0A4V3CWV7</accession>
<evidence type="ECO:0000313" key="1">
    <source>
        <dbReference type="EMBL" id="TDP87858.1"/>
    </source>
</evidence>
<protein>
    <submittedName>
        <fullName evidence="1">Uncharacterized protein DUF488</fullName>
    </submittedName>
</protein>
<dbReference type="PANTHER" id="PTHR39337:SF1">
    <property type="entry name" value="BLR5642 PROTEIN"/>
    <property type="match status" value="1"/>
</dbReference>
<sequence>MKKLYTIGFTKKSAEEFFETLKGNNVKNLIDVRLNNTSHLASFAKKDHLKYFLTEICEINYFHYDFLAPTQRILKDYKNKKITWSQYEKEYLNLLQQRNVVEKIKPDILESSCLLCSELKADKCHRRLAAEYLADKFDGFKIIHL</sequence>
<name>A0A4V3CWV7_9FIRM</name>
<organism evidence="1 2">
    <name type="scientific">Halanaerobium saccharolyticum</name>
    <dbReference type="NCBI Taxonomy" id="43595"/>
    <lineage>
        <taxon>Bacteria</taxon>
        <taxon>Bacillati</taxon>
        <taxon>Bacillota</taxon>
        <taxon>Clostridia</taxon>
        <taxon>Halanaerobiales</taxon>
        <taxon>Halanaerobiaceae</taxon>
        <taxon>Halanaerobium</taxon>
    </lineage>
</organism>
<dbReference type="PANTHER" id="PTHR39337">
    <property type="entry name" value="BLR5642 PROTEIN"/>
    <property type="match status" value="1"/>
</dbReference>